<organism evidence="2">
    <name type="scientific">Tanacetum cinerariifolium</name>
    <name type="common">Dalmatian daisy</name>
    <name type="synonym">Chrysanthemum cinerariifolium</name>
    <dbReference type="NCBI Taxonomy" id="118510"/>
    <lineage>
        <taxon>Eukaryota</taxon>
        <taxon>Viridiplantae</taxon>
        <taxon>Streptophyta</taxon>
        <taxon>Embryophyta</taxon>
        <taxon>Tracheophyta</taxon>
        <taxon>Spermatophyta</taxon>
        <taxon>Magnoliopsida</taxon>
        <taxon>eudicotyledons</taxon>
        <taxon>Gunneridae</taxon>
        <taxon>Pentapetalae</taxon>
        <taxon>asterids</taxon>
        <taxon>campanulids</taxon>
        <taxon>Asterales</taxon>
        <taxon>Asteraceae</taxon>
        <taxon>Asteroideae</taxon>
        <taxon>Anthemideae</taxon>
        <taxon>Anthemidinae</taxon>
        <taxon>Tanacetum</taxon>
    </lineage>
</organism>
<dbReference type="AlphaFoldDB" id="A0A699I445"/>
<dbReference type="Pfam" id="PF00078">
    <property type="entry name" value="RVT_1"/>
    <property type="match status" value="1"/>
</dbReference>
<evidence type="ECO:0000313" key="2">
    <source>
        <dbReference type="EMBL" id="GEZ09724.1"/>
    </source>
</evidence>
<accession>A0A699I445</accession>
<proteinExistence type="predicted"/>
<keyword evidence="2" id="KW-0548">Nucleotidyltransferase</keyword>
<feature type="domain" description="Reverse transcriptase" evidence="1">
    <location>
        <begin position="1"/>
        <end position="152"/>
    </location>
</feature>
<name>A0A699I445_TANCI</name>
<gene>
    <name evidence="2" type="ORF">Tci_481697</name>
</gene>
<dbReference type="GO" id="GO:0003964">
    <property type="term" value="F:RNA-directed DNA polymerase activity"/>
    <property type="evidence" value="ECO:0007669"/>
    <property type="project" value="UniProtKB-KW"/>
</dbReference>
<dbReference type="InterPro" id="IPR000477">
    <property type="entry name" value="RT_dom"/>
</dbReference>
<sequence>MIFKVDFEKAFDSVRWDYPDNILDKFGFGHRWRSWIQGCLNFAKGSILVNGSPTSEFKFHKGLKGIRIDGSMSLSRLLYADDAVFIGKWEESNISTLANVLNCFSMASGLKINLHKSKLMGIGILHNDVIRSASLIGCKVLSAPFSYLGVKLKTLSIWGRFALTKAVLSFIPLYQMSMYRVPMGVLNRLESTRRDFFNGAENKERKLSLIAWKKNLSLKSKGGLGISSLFAQNRALMLKWIWRFMSNDSSLWSRFIKAMFGAQGALVDTVSFHWCSNWLDIIREFQSMSRQSLNLLSHAKLKVGDGTNTSFWNDVWLAESPLNLCYPRLFTLEDDKLVSVSDKLQAPSLSDSFQRPPRGGIEDSQLTSLAQDLAVVVLSSKKDRRVWSLNFSGLFSVKSARAFIDNFFLPRVGAPTRWLESSPKTTNDGVRRTPQVVFSSAEPFPEKRLMVAQDPHYESRFRVFCDIFKYGVLNDTIFVVLWRGECFDVNMYSSAMGKVLT</sequence>
<dbReference type="PANTHER" id="PTHR33116">
    <property type="entry name" value="REVERSE TRANSCRIPTASE ZINC-BINDING DOMAIN-CONTAINING PROTEIN-RELATED-RELATED"/>
    <property type="match status" value="1"/>
</dbReference>
<dbReference type="PANTHER" id="PTHR33116:SF77">
    <property type="entry name" value="RNA-DIRECTED DNA POLYMERASE"/>
    <property type="match status" value="1"/>
</dbReference>
<dbReference type="PROSITE" id="PS50878">
    <property type="entry name" value="RT_POL"/>
    <property type="match status" value="1"/>
</dbReference>
<reference evidence="2" key="1">
    <citation type="journal article" date="2019" name="Sci. Rep.">
        <title>Draft genome of Tanacetum cinerariifolium, the natural source of mosquito coil.</title>
        <authorList>
            <person name="Yamashiro T."/>
            <person name="Shiraishi A."/>
            <person name="Satake H."/>
            <person name="Nakayama K."/>
        </authorList>
    </citation>
    <scope>NUCLEOTIDE SEQUENCE</scope>
</reference>
<protein>
    <submittedName>
        <fullName evidence="2">RNA-directed DNA polymerase, eukaryota, reverse transcriptase zinc-binding domain protein</fullName>
    </submittedName>
</protein>
<comment type="caution">
    <text evidence="2">The sequence shown here is derived from an EMBL/GenBank/DDBJ whole genome shotgun (WGS) entry which is preliminary data.</text>
</comment>
<dbReference type="EMBL" id="BKCJ010240498">
    <property type="protein sequence ID" value="GEZ09724.1"/>
    <property type="molecule type" value="Genomic_DNA"/>
</dbReference>
<keyword evidence="2" id="KW-0695">RNA-directed DNA polymerase</keyword>
<evidence type="ECO:0000259" key="1">
    <source>
        <dbReference type="PROSITE" id="PS50878"/>
    </source>
</evidence>
<keyword evidence="2" id="KW-0808">Transferase</keyword>